<keyword evidence="2" id="KW-0378">Hydrolase</keyword>
<dbReference type="SUPFAM" id="SSF56601">
    <property type="entry name" value="beta-lactamase/transpeptidase-like"/>
    <property type="match status" value="1"/>
</dbReference>
<proteinExistence type="predicted"/>
<dbReference type="InterPro" id="IPR012338">
    <property type="entry name" value="Beta-lactam/transpept-like"/>
</dbReference>
<organism evidence="2 3">
    <name type="scientific">Endobacterium cereale</name>
    <dbReference type="NCBI Taxonomy" id="2663029"/>
    <lineage>
        <taxon>Bacteria</taxon>
        <taxon>Pseudomonadati</taxon>
        <taxon>Pseudomonadota</taxon>
        <taxon>Alphaproteobacteria</taxon>
        <taxon>Hyphomicrobiales</taxon>
        <taxon>Rhizobiaceae</taxon>
        <taxon>Endobacterium</taxon>
    </lineage>
</organism>
<sequence length="448" mass="48080">MRIIKIVLITVVTLLAACVIWLITMPPELLRVGSGYAAKIVCSNVFLADRDAQEVLAVDVQAPGHPLLRLMRVSVDEQAAKVEAGIFGFIAPSVAIYRDDVGCAVTQDLAANGQAYQSPPLVGPESGPSDVLFPEGTKIEADQRITSLLANEALTGPGMRAVIVAQNGRILGERYGAGFSDKTPLIGWSMAKTINAALISTLVSEGKLSYSDRDLFPQWANDERGEITLAQLLAMESGLGFNENYGTVADVTRMLFLEQDMAEFAIDTPLEASPGTKFSYSSGTSVILSKLWMERIGDRTAALAYPRRMLFVPLGMQSAVFETDATGTLAGSSYIYATARDWTRFGMLLAADGMWKGERLLPEGTVAMMGKASPRSDGRYSQMQTWLKLYGRDAEGLPADMFMLSGHDGQTVAVVPSMGLVVLRMGLTPSGGGYNVLELIAATAKAVK</sequence>
<keyword evidence="3" id="KW-1185">Reference proteome</keyword>
<gene>
    <name evidence="2" type="ORF">GAO09_14125</name>
</gene>
<dbReference type="InterPro" id="IPR050789">
    <property type="entry name" value="Diverse_Enzym_Activities"/>
</dbReference>
<accession>A0A6A8A7I5</accession>
<evidence type="ECO:0000313" key="2">
    <source>
        <dbReference type="EMBL" id="MQY47173.1"/>
    </source>
</evidence>
<dbReference type="PANTHER" id="PTHR43283:SF7">
    <property type="entry name" value="BETA-LACTAMASE-RELATED DOMAIN-CONTAINING PROTEIN"/>
    <property type="match status" value="1"/>
</dbReference>
<dbReference type="GO" id="GO:0016787">
    <property type="term" value="F:hydrolase activity"/>
    <property type="evidence" value="ECO:0007669"/>
    <property type="project" value="UniProtKB-KW"/>
</dbReference>
<dbReference type="Proteomes" id="UP000435138">
    <property type="component" value="Unassembled WGS sequence"/>
</dbReference>
<reference evidence="2 3" key="1">
    <citation type="submission" date="2019-11" db="EMBL/GenBank/DDBJ databases">
        <title>Genome analysis of Rhizobacterium cereale a novel genus and species isolated from maize roots in North Spain.</title>
        <authorList>
            <person name="Menendez E."/>
            <person name="Flores-Felix J.D."/>
            <person name="Ramirez-Bahena M.-H."/>
            <person name="Igual J.M."/>
            <person name="Garcia-Fraile P."/>
            <person name="Peix A."/>
            <person name="Velazquez E."/>
        </authorList>
    </citation>
    <scope>NUCLEOTIDE SEQUENCE [LARGE SCALE GENOMIC DNA]</scope>
    <source>
        <strain evidence="2 3">RZME27</strain>
    </source>
</reference>
<dbReference type="InterPro" id="IPR001466">
    <property type="entry name" value="Beta-lactam-related"/>
</dbReference>
<dbReference type="AlphaFoldDB" id="A0A6A8A7I5"/>
<feature type="domain" description="Beta-lactamase-related" evidence="1">
    <location>
        <begin position="161"/>
        <end position="423"/>
    </location>
</feature>
<dbReference type="RefSeq" id="WP_153354656.1">
    <property type="nucleotide sequence ID" value="NZ_JAYKOO010000001.1"/>
</dbReference>
<dbReference type="Gene3D" id="3.40.710.10">
    <property type="entry name" value="DD-peptidase/beta-lactamase superfamily"/>
    <property type="match status" value="1"/>
</dbReference>
<dbReference type="EMBL" id="WIXI01000044">
    <property type="protein sequence ID" value="MQY47173.1"/>
    <property type="molecule type" value="Genomic_DNA"/>
</dbReference>
<protein>
    <submittedName>
        <fullName evidence="2">Serine hydrolase</fullName>
    </submittedName>
</protein>
<dbReference type="PANTHER" id="PTHR43283">
    <property type="entry name" value="BETA-LACTAMASE-RELATED"/>
    <property type="match status" value="1"/>
</dbReference>
<dbReference type="Pfam" id="PF00144">
    <property type="entry name" value="Beta-lactamase"/>
    <property type="match status" value="1"/>
</dbReference>
<evidence type="ECO:0000259" key="1">
    <source>
        <dbReference type="Pfam" id="PF00144"/>
    </source>
</evidence>
<name>A0A6A8A7I5_9HYPH</name>
<dbReference type="PROSITE" id="PS51257">
    <property type="entry name" value="PROKAR_LIPOPROTEIN"/>
    <property type="match status" value="1"/>
</dbReference>
<evidence type="ECO:0000313" key="3">
    <source>
        <dbReference type="Proteomes" id="UP000435138"/>
    </source>
</evidence>
<comment type="caution">
    <text evidence="2">The sequence shown here is derived from an EMBL/GenBank/DDBJ whole genome shotgun (WGS) entry which is preliminary data.</text>
</comment>